<proteinExistence type="predicted"/>
<sequence>MKNLILAAVVAFSGVVSAQDMIKTFDGSVARCESAADVFQHQFHGVYRPLKAKKLADSTKIDIEFLKCVESEQGFQFVRDTNFYERTVFVDGVEYKIVRTVPKLYATTGLARMATEAQLKENSDNTFSASLNTINVSYDDAPAGKKSVVIGVQSIFTITKVSTDEVIDSGYETLGSYRLIVK</sequence>
<protein>
    <submittedName>
        <fullName evidence="2">Uncharacterized protein</fullName>
    </submittedName>
</protein>
<organism evidence="2 3">
    <name type="scientific">Peredibacter starrii</name>
    <dbReference type="NCBI Taxonomy" id="28202"/>
    <lineage>
        <taxon>Bacteria</taxon>
        <taxon>Pseudomonadati</taxon>
        <taxon>Bdellovibrionota</taxon>
        <taxon>Bacteriovoracia</taxon>
        <taxon>Bacteriovoracales</taxon>
        <taxon>Bacteriovoracaceae</taxon>
        <taxon>Peredibacter</taxon>
    </lineage>
</organism>
<name>A0AAX4HJ19_9BACT</name>
<dbReference type="EMBL" id="CP139487">
    <property type="protein sequence ID" value="WPU63222.1"/>
    <property type="molecule type" value="Genomic_DNA"/>
</dbReference>
<dbReference type="AlphaFoldDB" id="A0AAX4HJ19"/>
<dbReference type="Proteomes" id="UP001324634">
    <property type="component" value="Chromosome"/>
</dbReference>
<keyword evidence="1" id="KW-0732">Signal</keyword>
<dbReference type="KEGG" id="psti:SOO65_11055"/>
<evidence type="ECO:0000313" key="3">
    <source>
        <dbReference type="Proteomes" id="UP001324634"/>
    </source>
</evidence>
<dbReference type="RefSeq" id="WP_321389530.1">
    <property type="nucleotide sequence ID" value="NZ_CP139487.1"/>
</dbReference>
<evidence type="ECO:0000256" key="1">
    <source>
        <dbReference type="SAM" id="SignalP"/>
    </source>
</evidence>
<feature type="signal peptide" evidence="1">
    <location>
        <begin position="1"/>
        <end position="18"/>
    </location>
</feature>
<accession>A0AAX4HJ19</accession>
<gene>
    <name evidence="2" type="ORF">SOO65_11055</name>
</gene>
<keyword evidence="3" id="KW-1185">Reference proteome</keyword>
<feature type="chain" id="PRO_5043321035" evidence="1">
    <location>
        <begin position="19"/>
        <end position="182"/>
    </location>
</feature>
<evidence type="ECO:0000313" key="2">
    <source>
        <dbReference type="EMBL" id="WPU63222.1"/>
    </source>
</evidence>
<reference evidence="2 3" key="1">
    <citation type="submission" date="2023-11" db="EMBL/GenBank/DDBJ databases">
        <title>Peredibacter starrii A3.12.</title>
        <authorList>
            <person name="Mitchell R.J."/>
        </authorList>
    </citation>
    <scope>NUCLEOTIDE SEQUENCE [LARGE SCALE GENOMIC DNA]</scope>
    <source>
        <strain evidence="2 3">A3.12</strain>
    </source>
</reference>